<evidence type="ECO:0000259" key="14">
    <source>
        <dbReference type="Pfam" id="PF02896"/>
    </source>
</evidence>
<dbReference type="PIRSF" id="PIRSF000732">
    <property type="entry name" value="PTS_enzyme_I"/>
    <property type="match status" value="1"/>
</dbReference>
<dbReference type="PROSITE" id="PS00370">
    <property type="entry name" value="PEP_ENZYMES_PHOS_SITE"/>
    <property type="match status" value="1"/>
</dbReference>
<dbReference type="OrthoDB" id="9765468at2"/>
<keyword evidence="9" id="KW-0598">Phosphotransferase system</keyword>
<evidence type="ECO:0000256" key="7">
    <source>
        <dbReference type="ARBA" id="ARBA00022842"/>
    </source>
</evidence>
<dbReference type="GO" id="GO:0005737">
    <property type="term" value="C:cytoplasm"/>
    <property type="evidence" value="ECO:0007669"/>
    <property type="project" value="UniProtKB-SubCell"/>
</dbReference>
<dbReference type="GO" id="GO:0016301">
    <property type="term" value="F:kinase activity"/>
    <property type="evidence" value="ECO:0007669"/>
    <property type="project" value="UniProtKB-KW"/>
</dbReference>
<comment type="cofactor">
    <cofactor evidence="1 9 12">
        <name>Mg(2+)</name>
        <dbReference type="ChEBI" id="CHEBI:18420"/>
    </cofactor>
</comment>
<dbReference type="SUPFAM" id="SSF51621">
    <property type="entry name" value="Phosphoenolpyruvate/pyruvate domain"/>
    <property type="match status" value="1"/>
</dbReference>
<keyword evidence="6 9" id="KW-0418">Kinase</keyword>
<dbReference type="Pfam" id="PF05524">
    <property type="entry name" value="PEP-utilisers_N"/>
    <property type="match status" value="1"/>
</dbReference>
<feature type="binding site" evidence="11">
    <location>
        <begin position="453"/>
        <end position="454"/>
    </location>
    <ligand>
        <name>phosphoenolpyruvate</name>
        <dbReference type="ChEBI" id="CHEBI:58702"/>
    </ligand>
</feature>
<dbReference type="GO" id="GO:0009401">
    <property type="term" value="P:phosphoenolpyruvate-dependent sugar phosphotransferase system"/>
    <property type="evidence" value="ECO:0007669"/>
    <property type="project" value="UniProtKB-KW"/>
</dbReference>
<dbReference type="PANTHER" id="PTHR46244">
    <property type="entry name" value="PHOSPHOENOLPYRUVATE-PROTEIN PHOSPHOTRANSFERASE"/>
    <property type="match status" value="1"/>
</dbReference>
<dbReference type="InterPro" id="IPR050499">
    <property type="entry name" value="PEP-utilizing_PTS_enzyme"/>
</dbReference>
<comment type="catalytic activity">
    <reaction evidence="9">
        <text>L-histidyl-[protein] + phosphoenolpyruvate = N(pros)-phospho-L-histidyl-[protein] + pyruvate</text>
        <dbReference type="Rhea" id="RHEA:23880"/>
        <dbReference type="Rhea" id="RHEA-COMP:9745"/>
        <dbReference type="Rhea" id="RHEA-COMP:9746"/>
        <dbReference type="ChEBI" id="CHEBI:15361"/>
        <dbReference type="ChEBI" id="CHEBI:29979"/>
        <dbReference type="ChEBI" id="CHEBI:58702"/>
        <dbReference type="ChEBI" id="CHEBI:64837"/>
        <dbReference type="EC" id="2.7.3.9"/>
    </reaction>
</comment>
<keyword evidence="9" id="KW-0963">Cytoplasm</keyword>
<dbReference type="Pfam" id="PF02896">
    <property type="entry name" value="PEP-utilizers_C"/>
    <property type="match status" value="1"/>
</dbReference>
<dbReference type="InterPro" id="IPR036618">
    <property type="entry name" value="PtsI_HPr-bd_sf"/>
</dbReference>
<protein>
    <recommendedName>
        <fullName evidence="3 9">Phosphoenolpyruvate-protein phosphotransferase</fullName>
        <ecNumber evidence="9">2.7.3.9</ecNumber>
    </recommendedName>
    <alternativeName>
        <fullName evidence="8 9">Phosphotransferase system, enzyme I</fullName>
    </alternativeName>
</protein>
<evidence type="ECO:0000256" key="10">
    <source>
        <dbReference type="PIRSR" id="PIRSR000732-1"/>
    </source>
</evidence>
<feature type="binding site" evidence="11">
    <location>
        <position position="306"/>
    </location>
    <ligand>
        <name>phosphoenolpyruvate</name>
        <dbReference type="ChEBI" id="CHEBI:58702"/>
    </ligand>
</feature>
<evidence type="ECO:0000313" key="16">
    <source>
        <dbReference type="EMBL" id="KGH46064.1"/>
    </source>
</evidence>
<feature type="domain" description="Phosphotransferase system enzyme I N-terminal" evidence="15">
    <location>
        <begin position="22"/>
        <end position="141"/>
    </location>
</feature>
<evidence type="ECO:0000256" key="11">
    <source>
        <dbReference type="PIRSR" id="PIRSR000732-2"/>
    </source>
</evidence>
<evidence type="ECO:0000256" key="8">
    <source>
        <dbReference type="ARBA" id="ARBA00033235"/>
    </source>
</evidence>
<dbReference type="InterPro" id="IPR015813">
    <property type="entry name" value="Pyrv/PenolPyrv_kinase-like_dom"/>
</dbReference>
<evidence type="ECO:0000256" key="4">
    <source>
        <dbReference type="ARBA" id="ARBA00022679"/>
    </source>
</evidence>
<keyword evidence="16" id="KW-0670">Pyruvate</keyword>
<dbReference type="InterPro" id="IPR040442">
    <property type="entry name" value="Pyrv_kinase-like_dom_sf"/>
</dbReference>
<dbReference type="InterPro" id="IPR018274">
    <property type="entry name" value="PEP_util_AS"/>
</dbReference>
<feature type="active site" description="Proton donor" evidence="10">
    <location>
        <position position="501"/>
    </location>
</feature>
<dbReference type="AlphaFoldDB" id="A0A098Y6E1"/>
<feature type="domain" description="PEP-utilising enzyme mobile" evidence="13">
    <location>
        <begin position="169"/>
        <end position="239"/>
    </location>
</feature>
<evidence type="ECO:0000256" key="6">
    <source>
        <dbReference type="ARBA" id="ARBA00022777"/>
    </source>
</evidence>
<keyword evidence="9" id="KW-0762">Sugar transport</keyword>
<evidence type="ECO:0000259" key="13">
    <source>
        <dbReference type="Pfam" id="PF00391"/>
    </source>
</evidence>
<dbReference type="Gene3D" id="3.50.30.10">
    <property type="entry name" value="Phosphohistidine domain"/>
    <property type="match status" value="1"/>
</dbReference>
<dbReference type="PRINTS" id="PR01736">
    <property type="entry name" value="PHPHTRNFRASE"/>
</dbReference>
<dbReference type="Gene3D" id="1.10.274.10">
    <property type="entry name" value="PtsI, HPr-binding domain"/>
    <property type="match status" value="1"/>
</dbReference>
<sequence>MSSTPTGTRISPDALTGATVFTGTPVVPGVAAGPVVRPVGTIELPPAEGPVVPEQQRAAEKERFTSAADAVAARLAGRAAASTGVSAEVLNTTAQLARDRGLLSAVEQRIGDGASAEAATVGAAAQFVDLFVSLGGVMAERATDVRDVRDRIVAELTGQGEPGVPAPETPSVLLADDLAPADTAGLDPSRIIALATRLGGATSHTAIIARQLGLPCVVGVGGLSDVPEGAMVLVDGEQGTVTVDPDPEEARTRVAAAQEAAAALAGYRGPGTTRDGHPVQVLANVQDGAGARAAAAAHAEGVGLLRTELAFFGRTEEPSVEEQTEIYAGVFAAFPEGKVVLRTLDAGSDKPLPFATPPNEANPALGVRGLRTARRDPGLLTHQLDAVAQAASRTGAKPWVMAPMVATVAEAAEFAAQVRERGMVPGVMVEVPSVAVLADRFLEHLDFLSIGTNDLSQYTLAADRLSADLADLTDPWQPALLALVQATAAAGQRAGKAVGVCGEAAADPMLACVLVGMGITSLSCAASSVAGVGARLATVDLATCQRAAEAALAAADPASARAAVREVLLAAD</sequence>
<dbReference type="SUPFAM" id="SSF52009">
    <property type="entry name" value="Phosphohistidine domain"/>
    <property type="match status" value="1"/>
</dbReference>
<accession>A0A098Y6E1</accession>
<dbReference type="Gene3D" id="3.20.20.60">
    <property type="entry name" value="Phosphoenolpyruvate-binding domains"/>
    <property type="match status" value="1"/>
</dbReference>
<dbReference type="InterPro" id="IPR023151">
    <property type="entry name" value="PEP_util_CS"/>
</dbReference>
<dbReference type="InterPro" id="IPR000121">
    <property type="entry name" value="PEP_util_C"/>
</dbReference>
<dbReference type="PROSITE" id="PS00742">
    <property type="entry name" value="PEP_ENZYMES_2"/>
    <property type="match status" value="1"/>
</dbReference>
<comment type="subcellular location">
    <subcellularLocation>
        <location evidence="9">Cytoplasm</location>
    </subcellularLocation>
</comment>
<dbReference type="Proteomes" id="UP000029713">
    <property type="component" value="Unassembled WGS sequence"/>
</dbReference>
<dbReference type="GO" id="GO:0008965">
    <property type="term" value="F:phosphoenolpyruvate-protein phosphotransferase activity"/>
    <property type="evidence" value="ECO:0007669"/>
    <property type="project" value="UniProtKB-EC"/>
</dbReference>
<dbReference type="STRING" id="1522368.IN07_13220"/>
<dbReference type="InterPro" id="IPR036637">
    <property type="entry name" value="Phosphohistidine_dom_sf"/>
</dbReference>
<name>A0A098Y6E1_9ACTN</name>
<feature type="binding site" evidence="11">
    <location>
        <position position="464"/>
    </location>
    <ligand>
        <name>phosphoenolpyruvate</name>
        <dbReference type="ChEBI" id="CHEBI:58702"/>
    </ligand>
</feature>
<feature type="active site" description="Tele-phosphohistidine intermediate" evidence="10">
    <location>
        <position position="204"/>
    </location>
</feature>
<evidence type="ECO:0000256" key="2">
    <source>
        <dbReference type="ARBA" id="ARBA00007837"/>
    </source>
</evidence>
<keyword evidence="7 9" id="KW-0460">Magnesium</keyword>
<feature type="binding site" evidence="12">
    <location>
        <position position="430"/>
    </location>
    <ligand>
        <name>Mg(2+)</name>
        <dbReference type="ChEBI" id="CHEBI:18420"/>
    </ligand>
</feature>
<evidence type="ECO:0000313" key="17">
    <source>
        <dbReference type="Proteomes" id="UP000029713"/>
    </source>
</evidence>
<comment type="similarity">
    <text evidence="2 9">Belongs to the PEP-utilizing enzyme family.</text>
</comment>
<dbReference type="InterPro" id="IPR008731">
    <property type="entry name" value="PTS_EIN"/>
</dbReference>
<dbReference type="PANTHER" id="PTHR46244:SF3">
    <property type="entry name" value="PHOSPHOENOLPYRUVATE-PROTEIN PHOSPHOTRANSFERASE"/>
    <property type="match status" value="1"/>
</dbReference>
<feature type="domain" description="PEP-utilising enzyme C-terminal" evidence="14">
    <location>
        <begin position="272"/>
        <end position="539"/>
    </location>
</feature>
<dbReference type="RefSeq" id="WP_036336306.1">
    <property type="nucleotide sequence ID" value="NZ_JPMX01000058.1"/>
</dbReference>
<keyword evidence="4 9" id="KW-0808">Transferase</keyword>
<reference evidence="16 17" key="1">
    <citation type="submission" date="2014-07" db="EMBL/GenBank/DDBJ databases">
        <title>Biosystematic studies on Modestobacter strains isolated from extreme hyper-arid desert soil and from historic building.</title>
        <authorList>
            <person name="Bukarasam K."/>
            <person name="Bull A."/>
            <person name="Girard G."/>
            <person name="van Wezel G."/>
            <person name="Goodfellow M."/>
        </authorList>
    </citation>
    <scope>NUCLEOTIDE SEQUENCE [LARGE SCALE GENOMIC DNA]</scope>
    <source>
        <strain evidence="16 17">KNN45-2b</strain>
    </source>
</reference>
<evidence type="ECO:0000256" key="5">
    <source>
        <dbReference type="ARBA" id="ARBA00022723"/>
    </source>
</evidence>
<dbReference type="InterPro" id="IPR024692">
    <property type="entry name" value="PTS_EI"/>
</dbReference>
<keyword evidence="17" id="KW-1185">Reference proteome</keyword>
<keyword evidence="9" id="KW-0813">Transport</keyword>
<dbReference type="EMBL" id="JPMX01000058">
    <property type="protein sequence ID" value="KGH46064.1"/>
    <property type="molecule type" value="Genomic_DNA"/>
</dbReference>
<keyword evidence="5 9" id="KW-0479">Metal-binding</keyword>
<evidence type="ECO:0000256" key="3">
    <source>
        <dbReference type="ARBA" id="ARBA00016544"/>
    </source>
</evidence>
<evidence type="ECO:0000256" key="9">
    <source>
        <dbReference type="PIRNR" id="PIRNR000732"/>
    </source>
</evidence>
<dbReference type="EC" id="2.7.3.9" evidence="9"/>
<organism evidence="16 17">
    <name type="scientific">Modestobacter caceresii</name>
    <dbReference type="NCBI Taxonomy" id="1522368"/>
    <lineage>
        <taxon>Bacteria</taxon>
        <taxon>Bacillati</taxon>
        <taxon>Actinomycetota</taxon>
        <taxon>Actinomycetes</taxon>
        <taxon>Geodermatophilales</taxon>
        <taxon>Geodermatophilaceae</taxon>
        <taxon>Modestobacter</taxon>
    </lineage>
</organism>
<feature type="binding site" evidence="12">
    <location>
        <position position="454"/>
    </location>
    <ligand>
        <name>Mg(2+)</name>
        <dbReference type="ChEBI" id="CHEBI:18420"/>
    </ligand>
</feature>
<feature type="binding site" evidence="11">
    <location>
        <position position="342"/>
    </location>
    <ligand>
        <name>phosphoenolpyruvate</name>
        <dbReference type="ChEBI" id="CHEBI:58702"/>
    </ligand>
</feature>
<dbReference type="Pfam" id="PF00391">
    <property type="entry name" value="PEP-utilizers"/>
    <property type="match status" value="1"/>
</dbReference>
<dbReference type="GO" id="GO:0046872">
    <property type="term" value="F:metal ion binding"/>
    <property type="evidence" value="ECO:0007669"/>
    <property type="project" value="UniProtKB-KW"/>
</dbReference>
<comment type="caution">
    <text evidence="16">The sequence shown here is derived from an EMBL/GenBank/DDBJ whole genome shotgun (WGS) entry which is preliminary data.</text>
</comment>
<evidence type="ECO:0000259" key="15">
    <source>
        <dbReference type="Pfam" id="PF05524"/>
    </source>
</evidence>
<proteinExistence type="inferred from homology"/>
<comment type="function">
    <text evidence="9">General (non sugar-specific) component of the phosphoenolpyruvate-dependent sugar phosphotransferase system (sugar PTS). This major carbohydrate active-transport system catalyzes the phosphorylation of incoming sugar substrates concomitantly with their translocation across the cell membrane. Enzyme I transfers the phosphoryl group from phosphoenolpyruvate (PEP) to the phosphoryl carrier protein (HPr).</text>
</comment>
<gene>
    <name evidence="16" type="ORF">IN07_13220</name>
</gene>
<evidence type="ECO:0000256" key="12">
    <source>
        <dbReference type="PIRSR" id="PIRSR000732-3"/>
    </source>
</evidence>
<evidence type="ECO:0000256" key="1">
    <source>
        <dbReference type="ARBA" id="ARBA00001946"/>
    </source>
</evidence>
<dbReference type="SUPFAM" id="SSF47831">
    <property type="entry name" value="Enzyme I of the PEP:sugar phosphotransferase system HPr-binding (sub)domain"/>
    <property type="match status" value="1"/>
</dbReference>
<dbReference type="InterPro" id="IPR008279">
    <property type="entry name" value="PEP-util_enz_mobile_dom"/>
</dbReference>